<dbReference type="PANTHER" id="PTHR43065">
    <property type="entry name" value="SENSOR HISTIDINE KINASE"/>
    <property type="match status" value="1"/>
</dbReference>
<reference evidence="13" key="1">
    <citation type="submission" date="2018-06" db="EMBL/GenBank/DDBJ databases">
        <authorList>
            <person name="Zhirakovskaya E."/>
        </authorList>
    </citation>
    <scope>NUCLEOTIDE SEQUENCE</scope>
</reference>
<dbReference type="Gene3D" id="3.30.565.10">
    <property type="entry name" value="Histidine kinase-like ATPase, C-terminal domain"/>
    <property type="match status" value="1"/>
</dbReference>
<evidence type="ECO:0000256" key="7">
    <source>
        <dbReference type="ARBA" id="ARBA00022840"/>
    </source>
</evidence>
<dbReference type="PRINTS" id="PR00344">
    <property type="entry name" value="BCTRLSENSOR"/>
</dbReference>
<dbReference type="PROSITE" id="PS50109">
    <property type="entry name" value="HIS_KIN"/>
    <property type="match status" value="1"/>
</dbReference>
<dbReference type="InterPro" id="IPR035965">
    <property type="entry name" value="PAS-like_dom_sf"/>
</dbReference>
<dbReference type="InterPro" id="IPR003661">
    <property type="entry name" value="HisK_dim/P_dom"/>
</dbReference>
<keyword evidence="3" id="KW-0597">Phosphoprotein</keyword>
<dbReference type="PROSITE" id="PS50885">
    <property type="entry name" value="HAMP"/>
    <property type="match status" value="1"/>
</dbReference>
<dbReference type="EMBL" id="UOFF01000133">
    <property type="protein sequence ID" value="VAW55894.1"/>
    <property type="molecule type" value="Genomic_DNA"/>
</dbReference>
<dbReference type="InterPro" id="IPR003660">
    <property type="entry name" value="HAMP_dom"/>
</dbReference>
<dbReference type="Gene3D" id="6.10.340.10">
    <property type="match status" value="1"/>
</dbReference>
<dbReference type="CDD" id="cd00082">
    <property type="entry name" value="HisKA"/>
    <property type="match status" value="1"/>
</dbReference>
<keyword evidence="8" id="KW-0902">Two-component regulatory system</keyword>
<dbReference type="Pfam" id="PF13426">
    <property type="entry name" value="PAS_9"/>
    <property type="match status" value="1"/>
</dbReference>
<dbReference type="GO" id="GO:0005524">
    <property type="term" value="F:ATP binding"/>
    <property type="evidence" value="ECO:0007669"/>
    <property type="project" value="UniProtKB-KW"/>
</dbReference>
<dbReference type="PANTHER" id="PTHR43065:SF10">
    <property type="entry name" value="PEROXIDE STRESS-ACTIVATED HISTIDINE KINASE MAK3"/>
    <property type="match status" value="1"/>
</dbReference>
<keyword evidence="9" id="KW-1133">Transmembrane helix</keyword>
<dbReference type="InterPro" id="IPR036890">
    <property type="entry name" value="HATPase_C_sf"/>
</dbReference>
<evidence type="ECO:0000256" key="8">
    <source>
        <dbReference type="ARBA" id="ARBA00023012"/>
    </source>
</evidence>
<evidence type="ECO:0000259" key="11">
    <source>
        <dbReference type="PROSITE" id="PS50112"/>
    </source>
</evidence>
<dbReference type="Gene3D" id="3.30.450.20">
    <property type="entry name" value="PAS domain"/>
    <property type="match status" value="1"/>
</dbReference>
<dbReference type="Pfam" id="PF00512">
    <property type="entry name" value="HisKA"/>
    <property type="match status" value="1"/>
</dbReference>
<dbReference type="Pfam" id="PF02518">
    <property type="entry name" value="HATPase_c"/>
    <property type="match status" value="1"/>
</dbReference>
<dbReference type="InterPro" id="IPR036097">
    <property type="entry name" value="HisK_dim/P_sf"/>
</dbReference>
<protein>
    <recommendedName>
        <fullName evidence="2">histidine kinase</fullName>
        <ecNumber evidence="2">2.7.13.3</ecNumber>
    </recommendedName>
</protein>
<feature type="transmembrane region" description="Helical" evidence="9">
    <location>
        <begin position="28"/>
        <end position="50"/>
    </location>
</feature>
<dbReference type="AlphaFoldDB" id="A0A3B0XIM7"/>
<dbReference type="SMART" id="SM00387">
    <property type="entry name" value="HATPase_c"/>
    <property type="match status" value="1"/>
</dbReference>
<evidence type="ECO:0000256" key="1">
    <source>
        <dbReference type="ARBA" id="ARBA00000085"/>
    </source>
</evidence>
<evidence type="ECO:0000256" key="2">
    <source>
        <dbReference type="ARBA" id="ARBA00012438"/>
    </source>
</evidence>
<dbReference type="NCBIfam" id="TIGR00229">
    <property type="entry name" value="sensory_box"/>
    <property type="match status" value="1"/>
</dbReference>
<keyword evidence="5" id="KW-0547">Nucleotide-binding</keyword>
<sequence>MTTEQGVNVGTVQLAYDERPTTEEVEELYQSGVFITLSYLFIFLIFIGVIDTYLTQPLRDLTNDANRIASGKYQEQFAINTNLNEVKFLTDSLELMRNELVNRGQKLADREKRIRALVNSITDIVLVCDLNGRLESVNQAVTSITDYTMRDLEQENVGKLINFNDVLLCITNPLTENLYETIATAKNGREIPVEVNVSELQQGGSYLLLILLRDIRERKRNEMDRYQYHNDMAHAGRLGIMGEMAAGIAHELNQPLAAISLYLQGCIRRCESNVLNKQEVLYAIKAANEQAMRAAGIIRRIKGFVRKDAEDENLEVVDINRLVKRSAEFVLLDKKYSNIRPQLFLTSQVLNAKVDSLQIEQVLVNLIRNAIEAIILKDSDSYFLKIYSNIDKEGLIKVCVIDSGHGVESKNINKIFDTYFTTKKDGLGMGLAICRSIIEAHDGVLQYFPGTDLGSEFYFTLPLYNS</sequence>
<keyword evidence="6" id="KW-0418">Kinase</keyword>
<comment type="catalytic activity">
    <reaction evidence="1">
        <text>ATP + protein L-histidine = ADP + protein N-phospho-L-histidine.</text>
        <dbReference type="EC" id="2.7.13.3"/>
    </reaction>
</comment>
<feature type="domain" description="Histidine kinase" evidence="10">
    <location>
        <begin position="247"/>
        <end position="465"/>
    </location>
</feature>
<dbReference type="SMART" id="SM00091">
    <property type="entry name" value="PAS"/>
    <property type="match status" value="1"/>
</dbReference>
<dbReference type="SUPFAM" id="SSF55874">
    <property type="entry name" value="ATPase domain of HSP90 chaperone/DNA topoisomerase II/histidine kinase"/>
    <property type="match status" value="1"/>
</dbReference>
<evidence type="ECO:0000256" key="6">
    <source>
        <dbReference type="ARBA" id="ARBA00022777"/>
    </source>
</evidence>
<keyword evidence="9" id="KW-0812">Transmembrane</keyword>
<evidence type="ECO:0000259" key="10">
    <source>
        <dbReference type="PROSITE" id="PS50109"/>
    </source>
</evidence>
<dbReference type="InterPro" id="IPR000014">
    <property type="entry name" value="PAS"/>
</dbReference>
<evidence type="ECO:0000256" key="5">
    <source>
        <dbReference type="ARBA" id="ARBA00022741"/>
    </source>
</evidence>
<dbReference type="EC" id="2.7.13.3" evidence="2"/>
<dbReference type="SUPFAM" id="SSF55785">
    <property type="entry name" value="PYP-like sensor domain (PAS domain)"/>
    <property type="match status" value="1"/>
</dbReference>
<feature type="domain" description="PAS" evidence="11">
    <location>
        <begin position="110"/>
        <end position="152"/>
    </location>
</feature>
<gene>
    <name evidence="13" type="ORF">MNBD_GAMMA07-988</name>
</gene>
<dbReference type="SMART" id="SM00388">
    <property type="entry name" value="HisKA"/>
    <property type="match status" value="1"/>
</dbReference>
<dbReference type="InterPro" id="IPR005467">
    <property type="entry name" value="His_kinase_dom"/>
</dbReference>
<evidence type="ECO:0000313" key="13">
    <source>
        <dbReference type="EMBL" id="VAW55894.1"/>
    </source>
</evidence>
<dbReference type="GO" id="GO:0016020">
    <property type="term" value="C:membrane"/>
    <property type="evidence" value="ECO:0007669"/>
    <property type="project" value="InterPro"/>
</dbReference>
<proteinExistence type="predicted"/>
<dbReference type="SUPFAM" id="SSF47384">
    <property type="entry name" value="Homodimeric domain of signal transducing histidine kinase"/>
    <property type="match status" value="1"/>
</dbReference>
<dbReference type="GO" id="GO:0000155">
    <property type="term" value="F:phosphorelay sensor kinase activity"/>
    <property type="evidence" value="ECO:0007669"/>
    <property type="project" value="InterPro"/>
</dbReference>
<evidence type="ECO:0000256" key="9">
    <source>
        <dbReference type="SAM" id="Phobius"/>
    </source>
</evidence>
<dbReference type="PROSITE" id="PS50112">
    <property type="entry name" value="PAS"/>
    <property type="match status" value="1"/>
</dbReference>
<organism evidence="13">
    <name type="scientific">hydrothermal vent metagenome</name>
    <dbReference type="NCBI Taxonomy" id="652676"/>
    <lineage>
        <taxon>unclassified sequences</taxon>
        <taxon>metagenomes</taxon>
        <taxon>ecological metagenomes</taxon>
    </lineage>
</organism>
<evidence type="ECO:0000259" key="12">
    <source>
        <dbReference type="PROSITE" id="PS50885"/>
    </source>
</evidence>
<evidence type="ECO:0000256" key="4">
    <source>
        <dbReference type="ARBA" id="ARBA00022679"/>
    </source>
</evidence>
<dbReference type="InterPro" id="IPR004358">
    <property type="entry name" value="Sig_transdc_His_kin-like_C"/>
</dbReference>
<accession>A0A3B0XIM7</accession>
<dbReference type="Gene3D" id="1.10.287.130">
    <property type="match status" value="1"/>
</dbReference>
<dbReference type="InterPro" id="IPR003594">
    <property type="entry name" value="HATPase_dom"/>
</dbReference>
<dbReference type="SUPFAM" id="SSF158472">
    <property type="entry name" value="HAMP domain-like"/>
    <property type="match status" value="1"/>
</dbReference>
<keyword evidence="7" id="KW-0067">ATP-binding</keyword>
<keyword evidence="4" id="KW-0808">Transferase</keyword>
<evidence type="ECO:0000256" key="3">
    <source>
        <dbReference type="ARBA" id="ARBA00022553"/>
    </source>
</evidence>
<feature type="domain" description="HAMP" evidence="12">
    <location>
        <begin position="52"/>
        <end position="105"/>
    </location>
</feature>
<name>A0A3B0XIM7_9ZZZZ</name>
<keyword evidence="9" id="KW-0472">Membrane</keyword>